<evidence type="ECO:0000313" key="3">
    <source>
        <dbReference type="EMBL" id="GAA0585162.1"/>
    </source>
</evidence>
<proteinExistence type="predicted"/>
<evidence type="ECO:0000313" key="4">
    <source>
        <dbReference type="Proteomes" id="UP001500668"/>
    </source>
</evidence>
<evidence type="ECO:0008006" key="5">
    <source>
        <dbReference type="Google" id="ProtNLM"/>
    </source>
</evidence>
<evidence type="ECO:0000256" key="2">
    <source>
        <dbReference type="SAM" id="SignalP"/>
    </source>
</evidence>
<dbReference type="EMBL" id="BAAACA010000006">
    <property type="protein sequence ID" value="GAA0585162.1"/>
    <property type="molecule type" value="Genomic_DNA"/>
</dbReference>
<feature type="region of interest" description="Disordered" evidence="1">
    <location>
        <begin position="24"/>
        <end position="69"/>
    </location>
</feature>
<gene>
    <name evidence="3" type="ORF">GCM10010394_12530</name>
</gene>
<feature type="signal peptide" evidence="2">
    <location>
        <begin position="1"/>
        <end position="20"/>
    </location>
</feature>
<sequence>MRKSLLAVATATAVACLALTACQNDSGSKSPTGQASTTGTPGTRPSAEGPGGGSGTDPSPGAVAQALGESSRTVGAGTVGILEITPTTVVYLQDAGGQSSQYGTFAVVAMDEKSLSANPAAETVLAKGGGWHWAAPDGTLVAEGSGHAARVALGKYRHSGAIEPGAHEVRAKVFDLTRAQAAGGKLVYTDGTESSDRWSIPAKDSGPQIAEVRDELSR</sequence>
<dbReference type="Proteomes" id="UP001500668">
    <property type="component" value="Unassembled WGS sequence"/>
</dbReference>
<feature type="region of interest" description="Disordered" evidence="1">
    <location>
        <begin position="191"/>
        <end position="218"/>
    </location>
</feature>
<feature type="chain" id="PRO_5046177890" description="Lipoprotein" evidence="2">
    <location>
        <begin position="21"/>
        <end position="218"/>
    </location>
</feature>
<organism evidence="3 4">
    <name type="scientific">Streptomyces crystallinus</name>
    <dbReference type="NCBI Taxonomy" id="68191"/>
    <lineage>
        <taxon>Bacteria</taxon>
        <taxon>Bacillati</taxon>
        <taxon>Actinomycetota</taxon>
        <taxon>Actinomycetes</taxon>
        <taxon>Kitasatosporales</taxon>
        <taxon>Streptomycetaceae</taxon>
        <taxon>Streptomyces</taxon>
    </lineage>
</organism>
<protein>
    <recommendedName>
        <fullName evidence="5">Lipoprotein</fullName>
    </recommendedName>
</protein>
<comment type="caution">
    <text evidence="3">The sequence shown here is derived from an EMBL/GenBank/DDBJ whole genome shotgun (WGS) entry which is preliminary data.</text>
</comment>
<keyword evidence="2" id="KW-0732">Signal</keyword>
<dbReference type="RefSeq" id="WP_344070929.1">
    <property type="nucleotide sequence ID" value="NZ_BAAACA010000006.1"/>
</dbReference>
<dbReference type="PROSITE" id="PS51257">
    <property type="entry name" value="PROKAR_LIPOPROTEIN"/>
    <property type="match status" value="1"/>
</dbReference>
<evidence type="ECO:0000256" key="1">
    <source>
        <dbReference type="SAM" id="MobiDB-lite"/>
    </source>
</evidence>
<keyword evidence="4" id="KW-1185">Reference proteome</keyword>
<reference evidence="4" key="1">
    <citation type="journal article" date="2019" name="Int. J. Syst. Evol. Microbiol.">
        <title>The Global Catalogue of Microorganisms (GCM) 10K type strain sequencing project: providing services to taxonomists for standard genome sequencing and annotation.</title>
        <authorList>
            <consortium name="The Broad Institute Genomics Platform"/>
            <consortium name="The Broad Institute Genome Sequencing Center for Infectious Disease"/>
            <person name="Wu L."/>
            <person name="Ma J."/>
        </authorList>
    </citation>
    <scope>NUCLEOTIDE SEQUENCE [LARGE SCALE GENOMIC DNA]</scope>
    <source>
        <strain evidence="4">JCM 5067</strain>
    </source>
</reference>
<accession>A0ABP3QE86</accession>
<feature type="compositionally biased region" description="Polar residues" evidence="1">
    <location>
        <begin position="24"/>
        <end position="43"/>
    </location>
</feature>
<name>A0ABP3QE86_9ACTN</name>